<protein>
    <submittedName>
        <fullName evidence="1">Sulfur carrier protein</fullName>
    </submittedName>
</protein>
<dbReference type="AlphaFoldDB" id="A0A2T6C9G1"/>
<dbReference type="Proteomes" id="UP000244240">
    <property type="component" value="Unassembled WGS sequence"/>
</dbReference>
<dbReference type="OrthoDB" id="9798559at2"/>
<dbReference type="Pfam" id="PF02597">
    <property type="entry name" value="ThiS"/>
    <property type="match status" value="1"/>
</dbReference>
<keyword evidence="2" id="KW-1185">Reference proteome</keyword>
<accession>A0A2T6C9G1</accession>
<organism evidence="1 2">
    <name type="scientific">Melghirimyces profundicolus</name>
    <dbReference type="NCBI Taxonomy" id="1242148"/>
    <lineage>
        <taxon>Bacteria</taxon>
        <taxon>Bacillati</taxon>
        <taxon>Bacillota</taxon>
        <taxon>Bacilli</taxon>
        <taxon>Bacillales</taxon>
        <taxon>Thermoactinomycetaceae</taxon>
        <taxon>Melghirimyces</taxon>
    </lineage>
</organism>
<dbReference type="InterPro" id="IPR003749">
    <property type="entry name" value="ThiS/MoaD-like"/>
</dbReference>
<comment type="caution">
    <text evidence="1">The sequence shown here is derived from an EMBL/GenBank/DDBJ whole genome shotgun (WGS) entry which is preliminary data.</text>
</comment>
<proteinExistence type="predicted"/>
<dbReference type="NCBIfam" id="TIGR01683">
    <property type="entry name" value="thiS"/>
    <property type="match status" value="1"/>
</dbReference>
<dbReference type="InterPro" id="IPR016155">
    <property type="entry name" value="Mopterin_synth/thiamin_S_b"/>
</dbReference>
<dbReference type="PANTHER" id="PTHR34472">
    <property type="entry name" value="SULFUR CARRIER PROTEIN THIS"/>
    <property type="match status" value="1"/>
</dbReference>
<dbReference type="Gene3D" id="3.10.20.30">
    <property type="match status" value="1"/>
</dbReference>
<evidence type="ECO:0000313" key="2">
    <source>
        <dbReference type="Proteomes" id="UP000244240"/>
    </source>
</evidence>
<gene>
    <name evidence="1" type="ORF">C8P63_101144</name>
</gene>
<dbReference type="SUPFAM" id="SSF54285">
    <property type="entry name" value="MoaD/ThiS"/>
    <property type="match status" value="1"/>
</dbReference>
<evidence type="ECO:0000313" key="1">
    <source>
        <dbReference type="EMBL" id="PTX64923.1"/>
    </source>
</evidence>
<dbReference type="InterPro" id="IPR012675">
    <property type="entry name" value="Beta-grasp_dom_sf"/>
</dbReference>
<name>A0A2T6C9G1_9BACL</name>
<dbReference type="EMBL" id="QBKR01000001">
    <property type="protein sequence ID" value="PTX64923.1"/>
    <property type="molecule type" value="Genomic_DNA"/>
</dbReference>
<dbReference type="CDD" id="cd00565">
    <property type="entry name" value="Ubl_ThiS"/>
    <property type="match status" value="1"/>
</dbReference>
<dbReference type="InterPro" id="IPR010035">
    <property type="entry name" value="Thi_S"/>
</dbReference>
<dbReference type="RefSeq" id="WP_108021411.1">
    <property type="nucleotide sequence ID" value="NZ_QBKR01000001.1"/>
</dbReference>
<dbReference type="PANTHER" id="PTHR34472:SF1">
    <property type="entry name" value="SULFUR CARRIER PROTEIN THIS"/>
    <property type="match status" value="1"/>
</dbReference>
<sequence>MRVRVNGKDRDFPSTVRTVEDLVAHLGLADRIVVVEKNREIVDGNRREEAFLADGDRVEIVQFVGGG</sequence>
<reference evidence="1 2" key="1">
    <citation type="submission" date="2018-04" db="EMBL/GenBank/DDBJ databases">
        <title>Genomic Encyclopedia of Archaeal and Bacterial Type Strains, Phase II (KMG-II): from individual species to whole genera.</title>
        <authorList>
            <person name="Goeker M."/>
        </authorList>
    </citation>
    <scope>NUCLEOTIDE SEQUENCE [LARGE SCALE GENOMIC DNA]</scope>
    <source>
        <strain evidence="1 2">DSM 45787</strain>
    </source>
</reference>